<dbReference type="InterPro" id="IPR057991">
    <property type="entry name" value="TPR_TAF2_C"/>
</dbReference>
<feature type="region of interest" description="Disordered" evidence="7">
    <location>
        <begin position="1280"/>
        <end position="1407"/>
    </location>
</feature>
<feature type="compositionally biased region" description="Basic and acidic residues" evidence="7">
    <location>
        <begin position="439"/>
        <end position="457"/>
    </location>
</feature>
<dbReference type="InterPro" id="IPR042097">
    <property type="entry name" value="Aminopeptidase_N-like_N_sf"/>
</dbReference>
<feature type="compositionally biased region" description="Polar residues" evidence="7">
    <location>
        <begin position="1245"/>
        <end position="1254"/>
    </location>
</feature>
<dbReference type="Gene3D" id="2.60.40.1730">
    <property type="entry name" value="tricorn interacting facor f3 domain"/>
    <property type="match status" value="1"/>
</dbReference>
<accession>A0A225X4R4</accession>
<evidence type="ECO:0000313" key="10">
    <source>
        <dbReference type="Proteomes" id="UP000198211"/>
    </source>
</evidence>
<dbReference type="Gene3D" id="1.10.390.10">
    <property type="entry name" value="Neutral Protease Domain 2"/>
    <property type="match status" value="1"/>
</dbReference>
<feature type="compositionally biased region" description="Basic and acidic residues" evidence="7">
    <location>
        <begin position="1028"/>
        <end position="1038"/>
    </location>
</feature>
<feature type="compositionally biased region" description="Low complexity" evidence="7">
    <location>
        <begin position="1012"/>
        <end position="1025"/>
    </location>
</feature>
<dbReference type="InterPro" id="IPR001683">
    <property type="entry name" value="PX_dom"/>
</dbReference>
<dbReference type="GO" id="GO:0000976">
    <property type="term" value="F:transcription cis-regulatory region binding"/>
    <property type="evidence" value="ECO:0007669"/>
    <property type="project" value="TreeGrafter"/>
</dbReference>
<evidence type="ECO:0000313" key="9">
    <source>
        <dbReference type="EMBL" id="OWZ24753.1"/>
    </source>
</evidence>
<evidence type="ECO:0000256" key="7">
    <source>
        <dbReference type="SAM" id="MobiDB-lite"/>
    </source>
</evidence>
<feature type="region of interest" description="Disordered" evidence="7">
    <location>
        <begin position="427"/>
        <end position="477"/>
    </location>
</feature>
<dbReference type="PANTHER" id="PTHR15137:SF9">
    <property type="entry name" value="TRANSCRIPTION INITIATION FACTOR TFIID SUBUNIT 2"/>
    <property type="match status" value="1"/>
</dbReference>
<dbReference type="GO" id="GO:0005669">
    <property type="term" value="C:transcription factor TFIID complex"/>
    <property type="evidence" value="ECO:0007669"/>
    <property type="project" value="InterPro"/>
</dbReference>
<evidence type="ECO:0000256" key="2">
    <source>
        <dbReference type="ARBA" id="ARBA00010937"/>
    </source>
</evidence>
<dbReference type="GO" id="GO:0035091">
    <property type="term" value="F:phosphatidylinositol binding"/>
    <property type="evidence" value="ECO:0007669"/>
    <property type="project" value="InterPro"/>
</dbReference>
<organism evidence="9 10">
    <name type="scientific">Phytophthora megakarya</name>
    <dbReference type="NCBI Taxonomy" id="4795"/>
    <lineage>
        <taxon>Eukaryota</taxon>
        <taxon>Sar</taxon>
        <taxon>Stramenopiles</taxon>
        <taxon>Oomycota</taxon>
        <taxon>Peronosporomycetes</taxon>
        <taxon>Peronosporales</taxon>
        <taxon>Peronosporaceae</taxon>
        <taxon>Phytophthora</taxon>
    </lineage>
</organism>
<feature type="region of interest" description="Disordered" evidence="7">
    <location>
        <begin position="1012"/>
        <end position="1046"/>
    </location>
</feature>
<dbReference type="Pfam" id="PF25577">
    <property type="entry name" value="TPR_TAF2_C"/>
    <property type="match status" value="2"/>
</dbReference>
<keyword evidence="6" id="KW-0539">Nucleus</keyword>
<dbReference type="CDD" id="cd06093">
    <property type="entry name" value="PX_domain"/>
    <property type="match status" value="1"/>
</dbReference>
<dbReference type="SUPFAM" id="SSF55486">
    <property type="entry name" value="Metalloproteases ('zincins'), catalytic domain"/>
    <property type="match status" value="1"/>
</dbReference>
<dbReference type="Pfam" id="PF00787">
    <property type="entry name" value="PX"/>
    <property type="match status" value="1"/>
</dbReference>
<proteinExistence type="inferred from homology"/>
<feature type="domain" description="PX" evidence="8">
    <location>
        <begin position="1084"/>
        <end position="1218"/>
    </location>
</feature>
<name>A0A225X4R4_9STRA</name>
<evidence type="ECO:0000256" key="4">
    <source>
        <dbReference type="ARBA" id="ARBA00023015"/>
    </source>
</evidence>
<dbReference type="SUPFAM" id="SSF63737">
    <property type="entry name" value="Leukotriene A4 hydrolase N-terminal domain"/>
    <property type="match status" value="1"/>
</dbReference>
<evidence type="ECO:0000256" key="3">
    <source>
        <dbReference type="ARBA" id="ARBA00017363"/>
    </source>
</evidence>
<evidence type="ECO:0000256" key="1">
    <source>
        <dbReference type="ARBA" id="ARBA00004123"/>
    </source>
</evidence>
<dbReference type="InterPro" id="IPR057345">
    <property type="entry name" value="Ig-like_TAF2"/>
</dbReference>
<dbReference type="Proteomes" id="UP000198211">
    <property type="component" value="Unassembled WGS sequence"/>
</dbReference>
<dbReference type="SMART" id="SM00312">
    <property type="entry name" value="PX"/>
    <property type="match status" value="1"/>
</dbReference>
<keyword evidence="10" id="KW-1185">Reference proteome</keyword>
<dbReference type="GO" id="GO:0003682">
    <property type="term" value="F:chromatin binding"/>
    <property type="evidence" value="ECO:0007669"/>
    <property type="project" value="TreeGrafter"/>
</dbReference>
<evidence type="ECO:0000256" key="5">
    <source>
        <dbReference type="ARBA" id="ARBA00023163"/>
    </source>
</evidence>
<reference evidence="10" key="1">
    <citation type="submission" date="2017-03" db="EMBL/GenBank/DDBJ databases">
        <title>Phytopthora megakarya and P. palmivora, two closely related causual agents of cacao black pod achieved similar genome size and gene model numbers by different mechanisms.</title>
        <authorList>
            <person name="Ali S."/>
            <person name="Shao J."/>
            <person name="Larry D.J."/>
            <person name="Kronmiller B."/>
            <person name="Shen D."/>
            <person name="Strem M.D."/>
            <person name="Melnick R.L."/>
            <person name="Guiltinan M.J."/>
            <person name="Tyler B.M."/>
            <person name="Meinhardt L.W."/>
            <person name="Bailey B.A."/>
        </authorList>
    </citation>
    <scope>NUCLEOTIDE SEQUENCE [LARGE SCALE GENOMIC DNA]</scope>
    <source>
        <strain evidence="10">zdho120</strain>
    </source>
</reference>
<feature type="region of interest" description="Disordered" evidence="7">
    <location>
        <begin position="585"/>
        <end position="607"/>
    </location>
</feature>
<feature type="region of interest" description="Disordered" evidence="7">
    <location>
        <begin position="110"/>
        <end position="133"/>
    </location>
</feature>
<evidence type="ECO:0000256" key="6">
    <source>
        <dbReference type="ARBA" id="ARBA00023242"/>
    </source>
</evidence>
<dbReference type="InterPro" id="IPR027268">
    <property type="entry name" value="Peptidase_M4/M1_CTD_sf"/>
</dbReference>
<comment type="subcellular location">
    <subcellularLocation>
        <location evidence="1">Nucleus</location>
    </subcellularLocation>
</comment>
<feature type="compositionally biased region" description="Basic and acidic residues" evidence="7">
    <location>
        <begin position="124"/>
        <end position="133"/>
    </location>
</feature>
<comment type="caution">
    <text evidence="9">The sequence shown here is derived from an EMBL/GenBank/DDBJ whole genome shotgun (WGS) entry which is preliminary data.</text>
</comment>
<dbReference type="OrthoDB" id="308861at2759"/>
<feature type="compositionally biased region" description="Polar residues" evidence="7">
    <location>
        <begin position="1331"/>
        <end position="1349"/>
    </location>
</feature>
<dbReference type="GO" id="GO:0006367">
    <property type="term" value="P:transcription initiation at RNA polymerase II promoter"/>
    <property type="evidence" value="ECO:0007669"/>
    <property type="project" value="TreeGrafter"/>
</dbReference>
<protein>
    <recommendedName>
        <fullName evidence="3">Transcription initiation factor TFIID subunit 2</fullName>
    </recommendedName>
</protein>
<evidence type="ECO:0000259" key="8">
    <source>
        <dbReference type="PROSITE" id="PS50195"/>
    </source>
</evidence>
<keyword evidence="9" id="KW-0648">Protein biosynthesis</keyword>
<dbReference type="GO" id="GO:0016251">
    <property type="term" value="F:RNA polymerase II general transcription initiation factor activity"/>
    <property type="evidence" value="ECO:0007669"/>
    <property type="project" value="TreeGrafter"/>
</dbReference>
<gene>
    <name evidence="9" type="ORF">PHMEG_000104</name>
</gene>
<feature type="region of interest" description="Disordered" evidence="7">
    <location>
        <begin position="1233"/>
        <end position="1254"/>
    </location>
</feature>
<dbReference type="PANTHER" id="PTHR15137">
    <property type="entry name" value="TRANSCRIPTION INITIATION FACTOR TFIID"/>
    <property type="match status" value="1"/>
</dbReference>
<sequence>MMGDFEYLQQRVALRVDVMRRHVAGVAEVVLAPRAAELRVLRLHARQLKVRTVTINGVEANFEQLNFLGEIVDENYRDLATFDLFYRGAIVASKEGELIVEIPREIAFQEDEEDSDDSSNVRDPQVEHDQETEVGTHIDQKLVLDAWDVDRIPKSSTGFKAIVVRVEYDIDEPTGGLRFVLPDEQYQPKRSPHIDTLRDACTFRIELTVPDWLYVPPGMPRMTHFALPECFEDLVHCTSKLASAMTYFEQALGAPYPFKTYQQVFVEDLPDQVQYIAGGAILDQNLLHGSRIIDRELPSHLAQVKALVGSWIGGAVGIQSTKDAWVLIGVIGHLVNTYVRSIYGEEEYGYRIQLAMDALTTMELTTDQRSPALLSFEVDVYSEYDPLSLTMLEVKAPLVLHMIEQRVGPKHLSIAIQRVVSGGGASAAASATSGGGEADGNKDEETNKATDDKKSADEEGGEPNGENSNGGAGKTAGAALSEPLTTLSFLKTVKAIAGAAGQDLTKSFLTSWIIEPGMPFFTVGYWYNRKQTQAEVVLQQEIPPGGKLYTGPITITIVEDTSEYTYQKRIEHKRHKFDFPCHSKVRKKRRKRQGLADPDDSVSVGGPGMGLNDTPVFWVKIDTGCAWLRHVVMHQPDFNWMEQLLSDKKLPIWKAMHNLVRIFKEHFFDRATDMPLPNYFLPSGGKVILEALGAQQASISSKQIQVQDYAAGEYEIKKSIPKALAMIRAQNGKSPPEIETFLLQLLTENDNSKNYVEMDDQSQVADDCYYIGNLVLSLSVLSLDHPPRSEDGEAVVVREMLRYLHYDQVQPSYNKTITVCCLEALCNLVLAGRCEEKLVNFHSFASPKHSNLVRKAAIESILRLYFSEDPNGPTSGDINSSMGVGKEVLATWDHSYTLGLMNYIEMKEPTSFVLKSPEKDKVLELFDRPNLSKLRDDSSSAKRIVEEIWNLMNTTAAMDQRLRVALIVLYRKVWGETTPISVAHIVQDKPANWAGGYESLRLMMEESKNRMMMNNGRGSNNGLNGPDSGRKADDDRKRGFSSATSTPGDAALEQFRDLKIVRNYYLSPVLMVMQSVLAARPQSVLHTTIAHVSKPSASNAHTYTQFLVRVSDERSPGLNWTVYRRYSEFRNFKLALEEAVKRGDMCAHCAIMSKRTCFVLFPHRRLFGNLREKTLEARRVGLNAFLDAVAKHARTCRESMTCQTRPLMDKFLMVNDMRYTYLNVDMTEASNGRSKSAVEKRVSMTGLSHRSTSMVSRTDRLSDYRDECVRSCTEEWMHTGSDELFATDPKADQPQDETSTTNATLEDNQEAVCRNTMPNLLAYSNDRRSRTSSWNDTTSQSAARQSLTSEWERSAYKQPTSKSTSRHSDPGLARNELLNFTRGSFSGGGRPHRAEGRPRSRKVHLSSAAKRVKRLEEAEARFSVQSQTRKPKCLPRLATIHE</sequence>
<dbReference type="FunFam" id="1.10.390.10:FF:000022">
    <property type="entry name" value="Transcription initiation factor TFIID subunit"/>
    <property type="match status" value="1"/>
</dbReference>
<feature type="compositionally biased region" description="Polar residues" evidence="7">
    <location>
        <begin position="1296"/>
        <end position="1306"/>
    </location>
</feature>
<keyword evidence="5" id="KW-0804">Transcription</keyword>
<dbReference type="Pfam" id="PF25316">
    <property type="entry name" value="TAF2_3rd"/>
    <property type="match status" value="1"/>
</dbReference>
<dbReference type="InterPro" id="IPR036871">
    <property type="entry name" value="PX_dom_sf"/>
</dbReference>
<dbReference type="PROSITE" id="PS50195">
    <property type="entry name" value="PX"/>
    <property type="match status" value="1"/>
</dbReference>
<dbReference type="InterPro" id="IPR037813">
    <property type="entry name" value="TAF2"/>
</dbReference>
<keyword evidence="9" id="KW-0396">Initiation factor</keyword>
<dbReference type="STRING" id="4795.A0A225X4R4"/>
<dbReference type="SUPFAM" id="SSF64268">
    <property type="entry name" value="PX domain"/>
    <property type="match status" value="1"/>
</dbReference>
<dbReference type="EMBL" id="NBNE01000003">
    <property type="protein sequence ID" value="OWZ24753.1"/>
    <property type="molecule type" value="Genomic_DNA"/>
</dbReference>
<dbReference type="GO" id="GO:0003743">
    <property type="term" value="F:translation initiation factor activity"/>
    <property type="evidence" value="ECO:0007669"/>
    <property type="project" value="UniProtKB-KW"/>
</dbReference>
<comment type="similarity">
    <text evidence="2">Belongs to the TAF2 family.</text>
</comment>
<keyword evidence="4" id="KW-0805">Transcription regulation</keyword>
<dbReference type="Gene3D" id="3.30.1520.10">
    <property type="entry name" value="Phox-like domain"/>
    <property type="match status" value="1"/>
</dbReference>